<evidence type="ECO:0000256" key="1">
    <source>
        <dbReference type="ARBA" id="ARBA00001946"/>
    </source>
</evidence>
<evidence type="ECO:0000256" key="4">
    <source>
        <dbReference type="ARBA" id="ARBA00022842"/>
    </source>
</evidence>
<dbReference type="EMBL" id="CP042433">
    <property type="protein sequence ID" value="QEC54831.1"/>
    <property type="molecule type" value="Genomic_DNA"/>
</dbReference>
<dbReference type="GO" id="GO:0003824">
    <property type="term" value="F:catalytic activity"/>
    <property type="evidence" value="ECO:0007669"/>
    <property type="project" value="UniProtKB-ARBA"/>
</dbReference>
<organism evidence="6 7">
    <name type="scientific">Flavisolibacter ginsenosidimutans</name>
    <dbReference type="NCBI Taxonomy" id="661481"/>
    <lineage>
        <taxon>Bacteria</taxon>
        <taxon>Pseudomonadati</taxon>
        <taxon>Bacteroidota</taxon>
        <taxon>Chitinophagia</taxon>
        <taxon>Chitinophagales</taxon>
        <taxon>Chitinophagaceae</taxon>
        <taxon>Flavisolibacter</taxon>
    </lineage>
</organism>
<keyword evidence="4" id="KW-0460">Magnesium</keyword>
<comment type="cofactor">
    <cofactor evidence="1">
        <name>Mg(2+)</name>
        <dbReference type="ChEBI" id="CHEBI:18420"/>
    </cofactor>
</comment>
<dbReference type="Proteomes" id="UP000321204">
    <property type="component" value="Chromosome"/>
</dbReference>
<proteinExistence type="inferred from homology"/>
<dbReference type="InterPro" id="IPR041492">
    <property type="entry name" value="HAD_2"/>
</dbReference>
<dbReference type="PANTHER" id="PTHR46193:SF18">
    <property type="entry name" value="HEXITOL PHOSPHATASE B"/>
    <property type="match status" value="1"/>
</dbReference>
<protein>
    <submittedName>
        <fullName evidence="6">HAD family phosphatase</fullName>
    </submittedName>
</protein>
<dbReference type="CDD" id="cd07505">
    <property type="entry name" value="HAD_BPGM-like"/>
    <property type="match status" value="1"/>
</dbReference>
<name>A0A5B8UDR6_9BACT</name>
<dbReference type="Pfam" id="PF13419">
    <property type="entry name" value="HAD_2"/>
    <property type="match status" value="1"/>
</dbReference>
<dbReference type="InterPro" id="IPR023198">
    <property type="entry name" value="PGP-like_dom2"/>
</dbReference>
<evidence type="ECO:0000256" key="2">
    <source>
        <dbReference type="ARBA" id="ARBA00006171"/>
    </source>
</evidence>
<dbReference type="InterPro" id="IPR006439">
    <property type="entry name" value="HAD-SF_hydro_IA"/>
</dbReference>
<evidence type="ECO:0000313" key="7">
    <source>
        <dbReference type="Proteomes" id="UP000321204"/>
    </source>
</evidence>
<keyword evidence="5" id="KW-0119">Carbohydrate metabolism</keyword>
<dbReference type="NCBIfam" id="TIGR01509">
    <property type="entry name" value="HAD-SF-IA-v3"/>
    <property type="match status" value="1"/>
</dbReference>
<gene>
    <name evidence="6" type="ORF">FSB75_02585</name>
</gene>
<dbReference type="Gene3D" id="1.10.150.240">
    <property type="entry name" value="Putative phosphatase, domain 2"/>
    <property type="match status" value="1"/>
</dbReference>
<evidence type="ECO:0000313" key="6">
    <source>
        <dbReference type="EMBL" id="QEC54831.1"/>
    </source>
</evidence>
<dbReference type="OrthoDB" id="9797743at2"/>
<evidence type="ECO:0000256" key="3">
    <source>
        <dbReference type="ARBA" id="ARBA00022723"/>
    </source>
</evidence>
<keyword evidence="3" id="KW-0479">Metal-binding</keyword>
<dbReference type="SUPFAM" id="SSF56784">
    <property type="entry name" value="HAD-like"/>
    <property type="match status" value="1"/>
</dbReference>
<dbReference type="SFLD" id="SFLDS00003">
    <property type="entry name" value="Haloacid_Dehalogenase"/>
    <property type="match status" value="1"/>
</dbReference>
<dbReference type="KEGG" id="fgg:FSB75_02585"/>
<dbReference type="InterPro" id="IPR036412">
    <property type="entry name" value="HAD-like_sf"/>
</dbReference>
<dbReference type="PANTHER" id="PTHR46193">
    <property type="entry name" value="6-PHOSPHOGLUCONATE PHOSPHATASE"/>
    <property type="match status" value="1"/>
</dbReference>
<sequence length="227" mass="25567">MLQLAKSYKAFLFDLNGTVVNDMSYHIEAWHRILLSLGANIGIERTKAECYGKNGEMLERIFPGRFSTEEKEKLGTEKETTYRQEFLPHLKFINGFEAFLQSAHSDGIKTAIGSAAILPNIDFVVDGLNIRHLIDAIVSADDVMHSKPHPETFLKCSELLGINPTDCLVFEDAPKGVEAAQNAGMDCIVITTLHRPQEFSHYKNIVGFIQDYYDDQLKSLLCLKEKI</sequence>
<dbReference type="Gene3D" id="3.40.50.1000">
    <property type="entry name" value="HAD superfamily/HAD-like"/>
    <property type="match status" value="1"/>
</dbReference>
<dbReference type="SFLD" id="SFLDG01129">
    <property type="entry name" value="C1.5:_HAD__Beta-PGM__Phosphata"/>
    <property type="match status" value="1"/>
</dbReference>
<reference evidence="6 7" key="1">
    <citation type="journal article" date="2015" name="Int. J. Syst. Evol. Microbiol.">
        <title>Flavisolibacter ginsenosidimutans sp. nov., with ginsenoside-converting activity isolated from soil used for cultivating ginseng.</title>
        <authorList>
            <person name="Zhao Y."/>
            <person name="Liu Q."/>
            <person name="Kang M.S."/>
            <person name="Jin F."/>
            <person name="Yu H."/>
            <person name="Im W.T."/>
        </authorList>
    </citation>
    <scope>NUCLEOTIDE SEQUENCE [LARGE SCALE GENOMIC DNA]</scope>
    <source>
        <strain evidence="6 7">Gsoil 636</strain>
    </source>
</reference>
<evidence type="ECO:0000256" key="5">
    <source>
        <dbReference type="ARBA" id="ARBA00023277"/>
    </source>
</evidence>
<dbReference type="InterPro" id="IPR023214">
    <property type="entry name" value="HAD_sf"/>
</dbReference>
<dbReference type="AlphaFoldDB" id="A0A5B8UDR6"/>
<dbReference type="RefSeq" id="WP_146782304.1">
    <property type="nucleotide sequence ID" value="NZ_BAABIO010000006.1"/>
</dbReference>
<keyword evidence="7" id="KW-1185">Reference proteome</keyword>
<dbReference type="GO" id="GO:0046872">
    <property type="term" value="F:metal ion binding"/>
    <property type="evidence" value="ECO:0007669"/>
    <property type="project" value="UniProtKB-KW"/>
</dbReference>
<accession>A0A5B8UDR6</accession>
<dbReference type="InterPro" id="IPR051600">
    <property type="entry name" value="Beta-PGM-like"/>
</dbReference>
<dbReference type="PROSITE" id="PS01228">
    <property type="entry name" value="COF_1"/>
    <property type="match status" value="1"/>
</dbReference>
<comment type="similarity">
    <text evidence="2">Belongs to the HAD-like hydrolase superfamily. CbbY/CbbZ/Gph/YieH family.</text>
</comment>